<organism evidence="1 2">
    <name type="scientific">Caballeronia novacaledonica</name>
    <dbReference type="NCBI Taxonomy" id="1544861"/>
    <lineage>
        <taxon>Bacteria</taxon>
        <taxon>Pseudomonadati</taxon>
        <taxon>Pseudomonadota</taxon>
        <taxon>Betaproteobacteria</taxon>
        <taxon>Burkholderiales</taxon>
        <taxon>Burkholderiaceae</taxon>
        <taxon>Caballeronia</taxon>
    </lineage>
</organism>
<dbReference type="EMBL" id="BPUS01000010">
    <property type="protein sequence ID" value="GJH27406.1"/>
    <property type="molecule type" value="Genomic_DNA"/>
</dbReference>
<dbReference type="Proteomes" id="UP001055111">
    <property type="component" value="Unassembled WGS sequence"/>
</dbReference>
<protein>
    <submittedName>
        <fullName evidence="1">Uncharacterized protein</fullName>
    </submittedName>
</protein>
<accession>A0AA37MR18</accession>
<evidence type="ECO:0000313" key="2">
    <source>
        <dbReference type="Proteomes" id="UP001055111"/>
    </source>
</evidence>
<sequence length="73" mass="8594">MSEFDQPVLDAHDIFPLYTVFRAQVVYSTKLSGLTRNELYVRALKSFRFKKVAAYRWRVQSLAWRFLVCTSTA</sequence>
<reference evidence="1" key="1">
    <citation type="submission" date="2022-09" db="EMBL/GenBank/DDBJ databases">
        <title>Isolation and characterization of 3-chlorobenzoate degrading bacteria from soils in Shizuoka.</title>
        <authorList>
            <person name="Ifat A."/>
            <person name="Ogawa N."/>
            <person name="Kimbara K."/>
            <person name="Moriuchi R."/>
            <person name="Dohra H."/>
            <person name="Shintani M."/>
        </authorList>
    </citation>
    <scope>NUCLEOTIDE SEQUENCE</scope>
    <source>
        <strain evidence="1">19CS4-2</strain>
    </source>
</reference>
<comment type="caution">
    <text evidence="1">The sequence shown here is derived from an EMBL/GenBank/DDBJ whole genome shotgun (WGS) entry which is preliminary data.</text>
</comment>
<evidence type="ECO:0000313" key="1">
    <source>
        <dbReference type="EMBL" id="GJH27406.1"/>
    </source>
</evidence>
<name>A0AA37MR18_9BURK</name>
<gene>
    <name evidence="1" type="ORF">CBA19CS42_22840</name>
</gene>
<proteinExistence type="predicted"/>
<dbReference type="AlphaFoldDB" id="A0AA37MR18"/>